<dbReference type="KEGG" id="fad:CDH04_02595"/>
<evidence type="ECO:0000313" key="5">
    <source>
        <dbReference type="Proteomes" id="UP000251120"/>
    </source>
</evidence>
<reference evidence="3 5" key="1">
    <citation type="submission" date="2017-06" db="EMBL/GenBank/DDBJ databases">
        <title>Complete genome of Francisella adeliensis.</title>
        <authorList>
            <person name="Vallesi A."/>
            <person name="Sjodin A."/>
        </authorList>
    </citation>
    <scope>NUCLEOTIDE SEQUENCE [LARGE SCALE GENOMIC DNA]</scope>
    <source>
        <strain evidence="3 5">FDC440</strain>
    </source>
</reference>
<dbReference type="AlphaFoldDB" id="A0A2Z4XX98"/>
<feature type="region of interest" description="Disordered" evidence="1">
    <location>
        <begin position="56"/>
        <end position="90"/>
    </location>
</feature>
<evidence type="ECO:0000256" key="2">
    <source>
        <dbReference type="SAM" id="SignalP"/>
    </source>
</evidence>
<dbReference type="OrthoDB" id="5292716at2"/>
<sequence length="323" mass="36964">MFFSNKKIILFVGCFLSYGFVSADTNSDAQNIDYQKEAEKYKKLYEKYQKLADESNKKDTAKTSKAESKEAVENKAIEKKPTEPVKKEVSTPKEIVSDAITEPWKGTNFGLGGTIATGDSATTNINALANVNYKPMEKWNNKLFFNYVYSRDNRAETRAVKINKAQVRAETSWDFTKLNGAYGRLTYLNDELSSYDYIFTESVGYKRRLFDNEKKTMYIDISAGPSFMQSRITGKDFQASEPGFQATFDYVWNFTDKSNFKQNLLYNYDQKNRSVYQSISALSVELYKNFSLQLTFQLNGTTLVVPGKENINTLTSTNIMYNL</sequence>
<dbReference type="Pfam" id="PF04338">
    <property type="entry name" value="DUF481"/>
    <property type="match status" value="1"/>
</dbReference>
<dbReference type="RefSeq" id="WP_112869542.1">
    <property type="nucleotide sequence ID" value="NZ_CP021781.1"/>
</dbReference>
<evidence type="ECO:0000256" key="1">
    <source>
        <dbReference type="SAM" id="MobiDB-lite"/>
    </source>
</evidence>
<evidence type="ECO:0000313" key="3">
    <source>
        <dbReference type="EMBL" id="AXA33369.1"/>
    </source>
</evidence>
<dbReference type="EMBL" id="CP043424">
    <property type="protein sequence ID" value="QIW11597.1"/>
    <property type="molecule type" value="Genomic_DNA"/>
</dbReference>
<feature type="signal peptide" evidence="2">
    <location>
        <begin position="1"/>
        <end position="23"/>
    </location>
</feature>
<proteinExistence type="predicted"/>
<keyword evidence="2" id="KW-0732">Signal</keyword>
<protein>
    <submittedName>
        <fullName evidence="4">DUF481 domain-containing protein</fullName>
    </submittedName>
</protein>
<accession>A0A2Z4XX98</accession>
<evidence type="ECO:0000313" key="6">
    <source>
        <dbReference type="Proteomes" id="UP000681131"/>
    </source>
</evidence>
<feature type="chain" id="PRO_5016273220" evidence="2">
    <location>
        <begin position="24"/>
        <end position="323"/>
    </location>
</feature>
<keyword evidence="6" id="KW-1185">Reference proteome</keyword>
<dbReference type="Proteomes" id="UP000681131">
    <property type="component" value="Chromosome"/>
</dbReference>
<organism evidence="3 5">
    <name type="scientific">Francisella adeliensis</name>
    <dbReference type="NCBI Taxonomy" id="2007306"/>
    <lineage>
        <taxon>Bacteria</taxon>
        <taxon>Pseudomonadati</taxon>
        <taxon>Pseudomonadota</taxon>
        <taxon>Gammaproteobacteria</taxon>
        <taxon>Thiotrichales</taxon>
        <taxon>Francisellaceae</taxon>
        <taxon>Francisella</taxon>
    </lineage>
</organism>
<dbReference type="InterPro" id="IPR007433">
    <property type="entry name" value="DUF481"/>
</dbReference>
<gene>
    <name evidence="3" type="ORF">CDH04_02595</name>
    <name evidence="4" type="ORF">FZC43_02595</name>
</gene>
<evidence type="ECO:0000313" key="4">
    <source>
        <dbReference type="EMBL" id="QIW11597.1"/>
    </source>
</evidence>
<dbReference type="Proteomes" id="UP000251120">
    <property type="component" value="Chromosome"/>
</dbReference>
<dbReference type="EMBL" id="CP021781">
    <property type="protein sequence ID" value="AXA33369.1"/>
    <property type="molecule type" value="Genomic_DNA"/>
</dbReference>
<reference evidence="4 6" key="2">
    <citation type="submission" date="2019-08" db="EMBL/GenBank/DDBJ databases">
        <title>Complete genome sequences of Francisella adeliensis (FSC1325 and FSC1326).</title>
        <authorList>
            <person name="Ohrman C."/>
            <person name="Uneklint I."/>
            <person name="Vallesi A."/>
            <person name="Karlsson L."/>
            <person name="Sjodin A."/>
        </authorList>
    </citation>
    <scope>NUCLEOTIDE SEQUENCE [LARGE SCALE GENOMIC DNA]</scope>
    <source>
        <strain evidence="4 6">FSC1325</strain>
    </source>
</reference>
<name>A0A2Z4XX98_9GAMM</name>